<dbReference type="Proteomes" id="UP000256601">
    <property type="component" value="Unassembled WGS sequence"/>
</dbReference>
<name>A0A371C439_YARLL</name>
<proteinExistence type="predicted"/>
<dbReference type="EMBL" id="KZ859013">
    <property type="protein sequence ID" value="RDW25089.1"/>
    <property type="molecule type" value="Genomic_DNA"/>
</dbReference>
<organism evidence="1 2">
    <name type="scientific">Yarrowia lipolytica</name>
    <name type="common">Candida lipolytica</name>
    <dbReference type="NCBI Taxonomy" id="4952"/>
    <lineage>
        <taxon>Eukaryota</taxon>
        <taxon>Fungi</taxon>
        <taxon>Dikarya</taxon>
        <taxon>Ascomycota</taxon>
        <taxon>Saccharomycotina</taxon>
        <taxon>Dipodascomycetes</taxon>
        <taxon>Dipodascales</taxon>
        <taxon>Dipodascales incertae sedis</taxon>
        <taxon>Yarrowia</taxon>
    </lineage>
</organism>
<dbReference type="AlphaFoldDB" id="A0A371C439"/>
<gene>
    <name evidence="1" type="ORF">B0I71DRAFT_120403</name>
</gene>
<dbReference type="VEuPathDB" id="FungiDB:YALI1_E08157g"/>
<sequence>MKFSTSALALVASLALAEQGEQYTDNGRYSLAGIDQSLYQWPQSDYVYHMAAQRDNRNIAMRTDGRNLYFGDARDINGSPLREVNVFIDIAGDLNIAGPDASARYVGVDNGRLALSTRRNNNINIQRFGDNRVSWRYNDQQQFQACPVDQYGNAYDISDNQRSSDHLHQVYAGRAPCSKPVTVSLNGARQNGLARYQDSQLRIANNQQFRDSRIVQNDGRLMLVDNRSHGNLNQFQGQLSYRGQLVDNQGRFIQLGNQASMRFTDRNQVRNGLTGFSYRDNRLTYQNQGFIACQVQNGMWELRPTAVEAAAASCVNPQYVEISMEPLN</sequence>
<evidence type="ECO:0000313" key="1">
    <source>
        <dbReference type="EMBL" id="RDW25089.1"/>
    </source>
</evidence>
<evidence type="ECO:0000313" key="2">
    <source>
        <dbReference type="Proteomes" id="UP000256601"/>
    </source>
</evidence>
<protein>
    <submittedName>
        <fullName evidence="1">Uncharacterized protein</fullName>
    </submittedName>
</protein>
<dbReference type="VEuPathDB" id="FungiDB:YALI0_E04851g"/>
<reference evidence="1 2" key="1">
    <citation type="submission" date="2018-07" db="EMBL/GenBank/DDBJ databases">
        <title>Draft Genome Assemblies for Five Robust Yarrowia lipolytica Strains Exhibiting High Lipid Production and Pentose Sugar Utilization and Sugar Alcohol Secretion from Undetoxified Lignocellulosic Biomass Hydrolysates.</title>
        <authorList>
            <consortium name="DOE Joint Genome Institute"/>
            <person name="Walker C."/>
            <person name="Ryu S."/>
            <person name="Na H."/>
            <person name="Zane M."/>
            <person name="LaButti K."/>
            <person name="Lipzen A."/>
            <person name="Haridas S."/>
            <person name="Barry K."/>
            <person name="Grigoriev I.V."/>
            <person name="Quarterman J."/>
            <person name="Slininger P."/>
            <person name="Dien B."/>
            <person name="Trinh C.T."/>
        </authorList>
    </citation>
    <scope>NUCLEOTIDE SEQUENCE [LARGE SCALE GENOMIC DNA]</scope>
    <source>
        <strain evidence="1 2">YB392</strain>
    </source>
</reference>
<dbReference type="OrthoDB" id="4080738at2759"/>
<accession>A0A371C439</accession>